<proteinExistence type="predicted"/>
<feature type="compositionally biased region" description="Basic and acidic residues" evidence="1">
    <location>
        <begin position="67"/>
        <end position="80"/>
    </location>
</feature>
<protein>
    <submittedName>
        <fullName evidence="2">Uncharacterized protein</fullName>
    </submittedName>
</protein>
<keyword evidence="3" id="KW-1185">Reference proteome</keyword>
<feature type="compositionally biased region" description="Polar residues" evidence="1">
    <location>
        <begin position="1"/>
        <end position="10"/>
    </location>
</feature>
<feature type="region of interest" description="Disordered" evidence="1">
    <location>
        <begin position="1"/>
        <end position="28"/>
    </location>
</feature>
<name>A0A3P7DYG6_WUCBA</name>
<gene>
    <name evidence="2" type="ORF">WBA_LOCUS2863</name>
</gene>
<dbReference type="AlphaFoldDB" id="A0A3P7DYG6"/>
<reference evidence="2 3" key="1">
    <citation type="submission" date="2018-11" db="EMBL/GenBank/DDBJ databases">
        <authorList>
            <consortium name="Pathogen Informatics"/>
        </authorList>
    </citation>
    <scope>NUCLEOTIDE SEQUENCE [LARGE SCALE GENOMIC DNA]</scope>
</reference>
<accession>A0A3P7DYG6</accession>
<dbReference type="InParanoid" id="A0A3P7DYG6"/>
<dbReference type="EMBL" id="UYWW01000867">
    <property type="protein sequence ID" value="VDM09477.1"/>
    <property type="molecule type" value="Genomic_DNA"/>
</dbReference>
<organism evidence="2 3">
    <name type="scientific">Wuchereria bancrofti</name>
    <dbReference type="NCBI Taxonomy" id="6293"/>
    <lineage>
        <taxon>Eukaryota</taxon>
        <taxon>Metazoa</taxon>
        <taxon>Ecdysozoa</taxon>
        <taxon>Nematoda</taxon>
        <taxon>Chromadorea</taxon>
        <taxon>Rhabditida</taxon>
        <taxon>Spirurina</taxon>
        <taxon>Spiruromorpha</taxon>
        <taxon>Filarioidea</taxon>
        <taxon>Onchocercidae</taxon>
        <taxon>Wuchereria</taxon>
    </lineage>
</organism>
<evidence type="ECO:0000256" key="1">
    <source>
        <dbReference type="SAM" id="MobiDB-lite"/>
    </source>
</evidence>
<feature type="region of interest" description="Disordered" evidence="1">
    <location>
        <begin position="67"/>
        <end position="92"/>
    </location>
</feature>
<sequence>MSHQVNTNKGQVLHSDPPESRTAARRHTVQGNLKKAGCLGFEPTLGHRRAFKYYCWKNGYVTGAVLRSEKQSSDGLRTEQRSGMTTLGRSNG</sequence>
<evidence type="ECO:0000313" key="3">
    <source>
        <dbReference type="Proteomes" id="UP000270924"/>
    </source>
</evidence>
<evidence type="ECO:0000313" key="2">
    <source>
        <dbReference type="EMBL" id="VDM09477.1"/>
    </source>
</evidence>
<dbReference type="Proteomes" id="UP000270924">
    <property type="component" value="Unassembled WGS sequence"/>
</dbReference>
<feature type="compositionally biased region" description="Polar residues" evidence="1">
    <location>
        <begin position="81"/>
        <end position="92"/>
    </location>
</feature>